<sequence length="71" mass="8186">MIFHAVIEFAIFTFRPLSLLYTFGILIYFILKIIKKTNNPLIILQAAAYTMAAEVFLRMTGGLIFYETGKY</sequence>
<keyword evidence="1" id="KW-0472">Membrane</keyword>
<organism evidence="2 3">
    <name type="scientific">Mesohalobacter halotolerans</name>
    <dbReference type="NCBI Taxonomy" id="1883405"/>
    <lineage>
        <taxon>Bacteria</taxon>
        <taxon>Pseudomonadati</taxon>
        <taxon>Bacteroidota</taxon>
        <taxon>Flavobacteriia</taxon>
        <taxon>Flavobacteriales</taxon>
        <taxon>Flavobacteriaceae</taxon>
        <taxon>Mesohalobacter</taxon>
    </lineage>
</organism>
<comment type="caution">
    <text evidence="2">The sequence shown here is derived from an EMBL/GenBank/DDBJ whole genome shotgun (WGS) entry which is preliminary data.</text>
</comment>
<reference evidence="2 3" key="1">
    <citation type="submission" date="2019-04" db="EMBL/GenBank/DDBJ databases">
        <title>Psychroflexus halotolerans sp. nov., isolated from a marine solar saltern.</title>
        <authorList>
            <person name="Feng X."/>
        </authorList>
    </citation>
    <scope>NUCLEOTIDE SEQUENCE [LARGE SCALE GENOMIC DNA]</scope>
    <source>
        <strain evidence="2 3">WDS2C27</strain>
    </source>
</reference>
<keyword evidence="3" id="KW-1185">Reference proteome</keyword>
<feature type="transmembrane region" description="Helical" evidence="1">
    <location>
        <begin position="6"/>
        <end position="31"/>
    </location>
</feature>
<feature type="transmembrane region" description="Helical" evidence="1">
    <location>
        <begin position="43"/>
        <end position="66"/>
    </location>
</feature>
<protein>
    <submittedName>
        <fullName evidence="2">Uncharacterized protein</fullName>
    </submittedName>
</protein>
<dbReference type="RefSeq" id="WP_138931487.1">
    <property type="nucleotide sequence ID" value="NZ_SWMU01000002.1"/>
</dbReference>
<dbReference type="EMBL" id="SWMU01000002">
    <property type="protein sequence ID" value="TKS56385.1"/>
    <property type="molecule type" value="Genomic_DNA"/>
</dbReference>
<name>A0A4V6ALE0_9FLAO</name>
<gene>
    <name evidence="2" type="ORF">FCN74_04910</name>
</gene>
<dbReference type="OrthoDB" id="1118890at2"/>
<keyword evidence="1" id="KW-1133">Transmembrane helix</keyword>
<dbReference type="Proteomes" id="UP000306552">
    <property type="component" value="Unassembled WGS sequence"/>
</dbReference>
<dbReference type="AlphaFoldDB" id="A0A4V6ALE0"/>
<evidence type="ECO:0000313" key="2">
    <source>
        <dbReference type="EMBL" id="TKS56385.1"/>
    </source>
</evidence>
<proteinExistence type="predicted"/>
<evidence type="ECO:0000256" key="1">
    <source>
        <dbReference type="SAM" id="Phobius"/>
    </source>
</evidence>
<accession>A0A4V6ALE0</accession>
<keyword evidence="1" id="KW-0812">Transmembrane</keyword>
<evidence type="ECO:0000313" key="3">
    <source>
        <dbReference type="Proteomes" id="UP000306552"/>
    </source>
</evidence>